<dbReference type="InterPro" id="IPR011011">
    <property type="entry name" value="Znf_FYVE_PHD"/>
</dbReference>
<keyword evidence="5" id="KW-0862">Zinc</keyword>
<evidence type="ECO:0000313" key="10">
    <source>
        <dbReference type="EMBL" id="KAK5082241.1"/>
    </source>
</evidence>
<evidence type="ECO:0000259" key="9">
    <source>
        <dbReference type="PROSITE" id="PS50157"/>
    </source>
</evidence>
<dbReference type="PANTHER" id="PTHR47793:SF1">
    <property type="entry name" value="HISTONE DEACETYLASE COMPLEX SUBUNIT CTI6"/>
    <property type="match status" value="1"/>
</dbReference>
<keyword evidence="2" id="KW-0479">Metal-binding</keyword>
<keyword evidence="6" id="KW-0539">Nucleus</keyword>
<dbReference type="SMART" id="SM00355">
    <property type="entry name" value="ZnF_C2H2"/>
    <property type="match status" value="3"/>
</dbReference>
<evidence type="ECO:0000256" key="5">
    <source>
        <dbReference type="ARBA" id="ARBA00022833"/>
    </source>
</evidence>
<proteinExistence type="predicted"/>
<feature type="region of interest" description="Disordered" evidence="8">
    <location>
        <begin position="563"/>
        <end position="591"/>
    </location>
</feature>
<evidence type="ECO:0000256" key="1">
    <source>
        <dbReference type="ARBA" id="ARBA00004123"/>
    </source>
</evidence>
<dbReference type="PANTHER" id="PTHR47793">
    <property type="entry name" value="HISTONE DEACETYLASE COMPLEX SUBUNIT CTI6"/>
    <property type="match status" value="1"/>
</dbReference>
<dbReference type="PROSITE" id="PS01359">
    <property type="entry name" value="ZF_PHD_1"/>
    <property type="match status" value="1"/>
</dbReference>
<dbReference type="AlphaFoldDB" id="A0AAN7YDP9"/>
<evidence type="ECO:0000256" key="6">
    <source>
        <dbReference type="ARBA" id="ARBA00023242"/>
    </source>
</evidence>
<dbReference type="InterPro" id="IPR036236">
    <property type="entry name" value="Znf_C2H2_sf"/>
</dbReference>
<evidence type="ECO:0000313" key="11">
    <source>
        <dbReference type="Proteomes" id="UP001309876"/>
    </source>
</evidence>
<dbReference type="Gene3D" id="3.30.40.10">
    <property type="entry name" value="Zinc/RING finger domain, C3HC4 (zinc finger)"/>
    <property type="match status" value="1"/>
</dbReference>
<feature type="region of interest" description="Disordered" evidence="8">
    <location>
        <begin position="178"/>
        <end position="207"/>
    </location>
</feature>
<dbReference type="InterPro" id="IPR001965">
    <property type="entry name" value="Znf_PHD"/>
</dbReference>
<dbReference type="GO" id="GO:0005634">
    <property type="term" value="C:nucleus"/>
    <property type="evidence" value="ECO:0007669"/>
    <property type="project" value="UniProtKB-SubCell"/>
</dbReference>
<dbReference type="Gene3D" id="3.30.160.60">
    <property type="entry name" value="Classic Zinc Finger"/>
    <property type="match status" value="2"/>
</dbReference>
<evidence type="ECO:0000256" key="3">
    <source>
        <dbReference type="ARBA" id="ARBA00022737"/>
    </source>
</evidence>
<feature type="domain" description="C2H2-type" evidence="9">
    <location>
        <begin position="594"/>
        <end position="621"/>
    </location>
</feature>
<dbReference type="Pfam" id="PF20826">
    <property type="entry name" value="PHD_5"/>
    <property type="match status" value="1"/>
</dbReference>
<comment type="caution">
    <text evidence="10">The sequence shown here is derived from an EMBL/GenBank/DDBJ whole genome shotgun (WGS) entry which is preliminary data.</text>
</comment>
<dbReference type="PROSITE" id="PS50157">
    <property type="entry name" value="ZINC_FINGER_C2H2_2"/>
    <property type="match status" value="2"/>
</dbReference>
<feature type="domain" description="C2H2-type" evidence="9">
    <location>
        <begin position="622"/>
        <end position="649"/>
    </location>
</feature>
<evidence type="ECO:0000256" key="7">
    <source>
        <dbReference type="PROSITE-ProRule" id="PRU00042"/>
    </source>
</evidence>
<name>A0AAN7YDP9_9EURO</name>
<dbReference type="SUPFAM" id="SSF57667">
    <property type="entry name" value="beta-beta-alpha zinc fingers"/>
    <property type="match status" value="1"/>
</dbReference>
<evidence type="ECO:0000256" key="2">
    <source>
        <dbReference type="ARBA" id="ARBA00022723"/>
    </source>
</evidence>
<dbReference type="InterPro" id="IPR053051">
    <property type="entry name" value="HDAC_complex_subunit"/>
</dbReference>
<dbReference type="InterPro" id="IPR019786">
    <property type="entry name" value="Zinc_finger_PHD-type_CS"/>
</dbReference>
<keyword evidence="3" id="KW-0677">Repeat</keyword>
<evidence type="ECO:0000256" key="8">
    <source>
        <dbReference type="SAM" id="MobiDB-lite"/>
    </source>
</evidence>
<feature type="compositionally biased region" description="Low complexity" evidence="8">
    <location>
        <begin position="579"/>
        <end position="589"/>
    </location>
</feature>
<keyword evidence="4 7" id="KW-0863">Zinc-finger</keyword>
<keyword evidence="11" id="KW-1185">Reference proteome</keyword>
<gene>
    <name evidence="10" type="ORF">LTR05_007385</name>
</gene>
<protein>
    <recommendedName>
        <fullName evidence="9">C2H2-type domain-containing protein</fullName>
    </recommendedName>
</protein>
<dbReference type="Proteomes" id="UP001309876">
    <property type="component" value="Unassembled WGS sequence"/>
</dbReference>
<accession>A0AAN7YDP9</accession>
<comment type="subcellular location">
    <subcellularLocation>
        <location evidence="1">Nucleus</location>
    </subcellularLocation>
</comment>
<evidence type="ECO:0000256" key="4">
    <source>
        <dbReference type="ARBA" id="ARBA00022771"/>
    </source>
</evidence>
<dbReference type="EMBL" id="JAVRRJ010000008">
    <property type="protein sequence ID" value="KAK5082241.1"/>
    <property type="molecule type" value="Genomic_DNA"/>
</dbReference>
<dbReference type="InterPro" id="IPR013087">
    <property type="entry name" value="Znf_C2H2_type"/>
</dbReference>
<dbReference type="SUPFAM" id="SSF57903">
    <property type="entry name" value="FYVE/PHD zinc finger"/>
    <property type="match status" value="1"/>
</dbReference>
<dbReference type="FunFam" id="3.30.160.60:FF:001666">
    <property type="entry name" value="MDS1 and EVI1 complex locus"/>
    <property type="match status" value="1"/>
</dbReference>
<dbReference type="PROSITE" id="PS00028">
    <property type="entry name" value="ZINC_FINGER_C2H2_1"/>
    <property type="match status" value="2"/>
</dbReference>
<sequence>MAQARNGSLGPPHLSSFVASDDQLAPTFDISFEPSREERLGGDNGLLAGLYNALIEALTLCLRQHVPRPVPTSNILGSRVLHSGRVIKAENRSSREAVHEELNNHVAQLVLWGDAISSGMASFLATSAPDLYRNVTELLRDCGKGIQKLGRRLAIDTDSASNEFSILESWLEKVDNVPEADAASSSDSESDGESLRSSPSDADSGDDVEVLGENAALLMDMLPSIADVSNVKESSSNSEVLSRIAFEVSAPAQPWISKIADNYKKAPDKLVKRLGEANWRRFCRLRMREDEGLAQQLEKAKSVFCPSWHDSGIGASLQPTKAAHSAASHSSFASSVAVDTHHYNRVPLEPPEVALGKPFLCPDHVDVFHENLNPAQRSILVAAAAQVKTETIQHWVCPLCKKTDFNTQRKYTSHVCAHMENIALPTLPRDVYGADDESHEEESSSTEDMEGELMRCICGVTTYPGVDERGNFLIQCDDCHVWQHGACVLPDQTHIPDHYYCERCRPGEHEVGQVLNLPSNRKATLNEDRLIIEDPDSLFGSGDDESLFGDRVAEKLMKDNDFDPYWTETNQTEDNVRGDNNSTNDNVTSNRKKHKCPYCATEFARHHNLKSHLLIHSQEKPYACSTCDSRFRRLHDLKRHTELHAYERRRATTQD</sequence>
<dbReference type="GO" id="GO:0008270">
    <property type="term" value="F:zinc ion binding"/>
    <property type="evidence" value="ECO:0007669"/>
    <property type="project" value="UniProtKB-KW"/>
</dbReference>
<organism evidence="10 11">
    <name type="scientific">Lithohypha guttulata</name>
    <dbReference type="NCBI Taxonomy" id="1690604"/>
    <lineage>
        <taxon>Eukaryota</taxon>
        <taxon>Fungi</taxon>
        <taxon>Dikarya</taxon>
        <taxon>Ascomycota</taxon>
        <taxon>Pezizomycotina</taxon>
        <taxon>Eurotiomycetes</taxon>
        <taxon>Chaetothyriomycetidae</taxon>
        <taxon>Chaetothyriales</taxon>
        <taxon>Trichomeriaceae</taxon>
        <taxon>Lithohypha</taxon>
    </lineage>
</organism>
<dbReference type="InterPro" id="IPR013083">
    <property type="entry name" value="Znf_RING/FYVE/PHD"/>
</dbReference>
<reference evidence="10 11" key="1">
    <citation type="submission" date="2023-08" db="EMBL/GenBank/DDBJ databases">
        <title>Black Yeasts Isolated from many extreme environments.</title>
        <authorList>
            <person name="Coleine C."/>
            <person name="Stajich J.E."/>
            <person name="Selbmann L."/>
        </authorList>
    </citation>
    <scope>NUCLEOTIDE SEQUENCE [LARGE SCALE GENOMIC DNA]</scope>
    <source>
        <strain evidence="10 11">CCFEE 5910</strain>
    </source>
</reference>
<dbReference type="SMART" id="SM00249">
    <property type="entry name" value="PHD"/>
    <property type="match status" value="1"/>
</dbReference>